<dbReference type="Proteomes" id="UP001164727">
    <property type="component" value="Chromosome"/>
</dbReference>
<evidence type="ECO:0000313" key="2">
    <source>
        <dbReference type="EMBL" id="WAN63449.1"/>
    </source>
</evidence>
<evidence type="ECO:0000313" key="3">
    <source>
        <dbReference type="Proteomes" id="UP001164727"/>
    </source>
</evidence>
<reference evidence="2 3" key="1">
    <citation type="journal article" date="2023" name="Microbiol. Resour. Announc.">
        <title>Complete Genome of 'Candidatus Phytoplasma rubi' RS, a Phytopathogenic Bacterium Associated with Rubus Stunt Disease.</title>
        <authorList>
            <person name="Duckeck D."/>
            <person name="Zubert C."/>
            <person name="Bohm J.W."/>
            <person name="Carminati G."/>
            <person name="Schneider B."/>
            <person name="Kube M."/>
        </authorList>
    </citation>
    <scope>NUCLEOTIDE SEQUENCE [LARGE SCALE GENOMIC DNA]</scope>
    <source>
        <strain evidence="2 3">RS</strain>
    </source>
</reference>
<evidence type="ECO:0000259" key="1">
    <source>
        <dbReference type="Pfam" id="PF12113"/>
    </source>
</evidence>
<dbReference type="InterPro" id="IPR021970">
    <property type="entry name" value="SVM_signal"/>
</dbReference>
<name>A0ABY7BUW8_9MOLU</name>
<feature type="domain" description="Sequence-variable mosaic (SVM) signal sequence" evidence="1">
    <location>
        <begin position="1"/>
        <end position="32"/>
    </location>
</feature>
<dbReference type="EMBL" id="CP114006">
    <property type="protein sequence ID" value="WAN63449.1"/>
    <property type="molecule type" value="Genomic_DNA"/>
</dbReference>
<organism evidence="2 3">
    <name type="scientific">Candidatus Phytoplasma rubi</name>
    <dbReference type="NCBI Taxonomy" id="399025"/>
    <lineage>
        <taxon>Bacteria</taxon>
        <taxon>Bacillati</taxon>
        <taxon>Mycoplasmatota</taxon>
        <taxon>Mollicutes</taxon>
        <taxon>Acholeplasmatales</taxon>
        <taxon>Acholeplasmataceae</taxon>
        <taxon>Candidatus Phytoplasma</taxon>
        <taxon>16SrV (Elm yellows group)</taxon>
    </lineage>
</organism>
<accession>A0ABY7BUW8</accession>
<gene>
    <name evidence="2" type="ORF">RS022_05940</name>
</gene>
<dbReference type="Pfam" id="PF12113">
    <property type="entry name" value="SVM_signal"/>
    <property type="match status" value="1"/>
</dbReference>
<protein>
    <submittedName>
        <fullName evidence="2">SVM family protein, predicted signal peptide</fullName>
    </submittedName>
</protein>
<dbReference type="RefSeq" id="WP_268849658.1">
    <property type="nucleotide sequence ID" value="NZ_CP114006.1"/>
</dbReference>
<keyword evidence="3" id="KW-1185">Reference proteome</keyword>
<sequence>MFKLKTNLLFFKIVLFIGLGFFLINSNNSVMAVNYENESISYKMNMINVIEKQIIDFVENSKQKYPNLINDDIKNVTKWIILNGDKKDKNQILLILEQIIKHNPTIR</sequence>
<proteinExistence type="predicted"/>